<dbReference type="SMART" id="SM00387">
    <property type="entry name" value="HATPase_c"/>
    <property type="match status" value="1"/>
</dbReference>
<evidence type="ECO:0000256" key="6">
    <source>
        <dbReference type="ARBA" id="ARBA00022679"/>
    </source>
</evidence>
<feature type="transmembrane region" description="Helical" evidence="13">
    <location>
        <begin position="32"/>
        <end position="51"/>
    </location>
</feature>
<feature type="domain" description="Histidine kinase" evidence="14">
    <location>
        <begin position="283"/>
        <end position="500"/>
    </location>
</feature>
<comment type="catalytic activity">
    <reaction evidence="1">
        <text>ATP + protein L-histidine = ADP + protein N-phospho-L-histidine.</text>
        <dbReference type="EC" id="2.7.13.3"/>
    </reaction>
</comment>
<dbReference type="EMBL" id="UOGA01000022">
    <property type="protein sequence ID" value="VAX14864.1"/>
    <property type="molecule type" value="Genomic_DNA"/>
</dbReference>
<evidence type="ECO:0000256" key="2">
    <source>
        <dbReference type="ARBA" id="ARBA00004236"/>
    </source>
</evidence>
<dbReference type="Pfam" id="PF00512">
    <property type="entry name" value="HisKA"/>
    <property type="match status" value="1"/>
</dbReference>
<dbReference type="InterPro" id="IPR050736">
    <property type="entry name" value="Sensor_HK_Regulatory"/>
</dbReference>
<dbReference type="Gene3D" id="1.10.287.130">
    <property type="match status" value="1"/>
</dbReference>
<dbReference type="InterPro" id="IPR003661">
    <property type="entry name" value="HisK_dim/P_dom"/>
</dbReference>
<gene>
    <name evidence="15" type="ORF">MNBD_NITROSPINAE04-1769</name>
</gene>
<evidence type="ECO:0000256" key="4">
    <source>
        <dbReference type="ARBA" id="ARBA00022475"/>
    </source>
</evidence>
<keyword evidence="5" id="KW-0597">Phosphoprotein</keyword>
<keyword evidence="8" id="KW-0418">Kinase</keyword>
<feature type="region of interest" description="Disordered" evidence="12">
    <location>
        <begin position="1"/>
        <end position="23"/>
    </location>
</feature>
<evidence type="ECO:0000256" key="12">
    <source>
        <dbReference type="SAM" id="MobiDB-lite"/>
    </source>
</evidence>
<dbReference type="InterPro" id="IPR004358">
    <property type="entry name" value="Sig_transdc_His_kin-like_C"/>
</dbReference>
<feature type="compositionally biased region" description="Basic and acidic residues" evidence="12">
    <location>
        <begin position="8"/>
        <end position="23"/>
    </location>
</feature>
<feature type="transmembrane region" description="Helical" evidence="13">
    <location>
        <begin position="89"/>
        <end position="106"/>
    </location>
</feature>
<accession>A0A3B1BSP3</accession>
<dbReference type="PANTHER" id="PTHR43711">
    <property type="entry name" value="TWO-COMPONENT HISTIDINE KINASE"/>
    <property type="match status" value="1"/>
</dbReference>
<dbReference type="InterPro" id="IPR036890">
    <property type="entry name" value="HATPase_C_sf"/>
</dbReference>
<keyword evidence="11 13" id="KW-0472">Membrane</keyword>
<feature type="transmembrane region" description="Helical" evidence="13">
    <location>
        <begin position="57"/>
        <end position="77"/>
    </location>
</feature>
<dbReference type="GO" id="GO:0000155">
    <property type="term" value="F:phosphorelay sensor kinase activity"/>
    <property type="evidence" value="ECO:0007669"/>
    <property type="project" value="InterPro"/>
</dbReference>
<keyword evidence="10" id="KW-0902">Two-component regulatory system</keyword>
<evidence type="ECO:0000256" key="8">
    <source>
        <dbReference type="ARBA" id="ARBA00022777"/>
    </source>
</evidence>
<feature type="transmembrane region" description="Helical" evidence="13">
    <location>
        <begin position="136"/>
        <end position="157"/>
    </location>
</feature>
<dbReference type="SUPFAM" id="SSF47384">
    <property type="entry name" value="Homodimeric domain of signal transducing histidine kinase"/>
    <property type="match status" value="1"/>
</dbReference>
<evidence type="ECO:0000256" key="5">
    <source>
        <dbReference type="ARBA" id="ARBA00022553"/>
    </source>
</evidence>
<dbReference type="Gene3D" id="3.30.565.10">
    <property type="entry name" value="Histidine kinase-like ATPase, C-terminal domain"/>
    <property type="match status" value="1"/>
</dbReference>
<comment type="subcellular location">
    <subcellularLocation>
        <location evidence="2">Cell membrane</location>
    </subcellularLocation>
</comment>
<protein>
    <recommendedName>
        <fullName evidence="3">histidine kinase</fullName>
        <ecNumber evidence="3">2.7.13.3</ecNumber>
    </recommendedName>
</protein>
<sequence>MQDISQSEIRDRPDAGSEYTDSRRLKQERSQLITRSLFLFVIASWAAYYRASDGTAGFAIACGIFLFSVVVVVATFADINRYPQRKFRIFLTVSIDILITGAYTWLTNVPLSPIFFVFLFIVVSNTIRYGRRMMMFCALLSLGVYSANLIAYIFLEMGATRGFIYWPLETGKIMSLIIIPLFLDAMLRRQADSHESIKTITGGLKKYTIGKETLSFNLKRNDELQVLAEHIELLTHKIRIQQDQLYDQALNLQELVTERTSELNEQMIKARESDKLKTQFLNNLSHELRTPLHNIIGFADLLNKQDLPVEKAGKMSLIIGKRANELLEKLEALTTLTCLMTGEQMLATSPLNIKELMDQVIGRFREQAGKKSIKLGLGIDIERPMIIADHKIINEILSKLIDNAVKFTSGGGEVNIDVSLNDQRLSLIVSDKGMGIAEEDQQPIFDLFRQMDGGLNRRFEGLGIGLFIVKLLVNLHKGDIKMESKKGEGSSFAVSIPVSQFHKT</sequence>
<evidence type="ECO:0000256" key="1">
    <source>
        <dbReference type="ARBA" id="ARBA00000085"/>
    </source>
</evidence>
<feature type="transmembrane region" description="Helical" evidence="13">
    <location>
        <begin position="112"/>
        <end position="129"/>
    </location>
</feature>
<reference evidence="15" key="1">
    <citation type="submission" date="2018-06" db="EMBL/GenBank/DDBJ databases">
        <authorList>
            <person name="Zhirakovskaya E."/>
        </authorList>
    </citation>
    <scope>NUCLEOTIDE SEQUENCE</scope>
</reference>
<dbReference type="GO" id="GO:0005886">
    <property type="term" value="C:plasma membrane"/>
    <property type="evidence" value="ECO:0007669"/>
    <property type="project" value="UniProtKB-SubCell"/>
</dbReference>
<dbReference type="CDD" id="cd00082">
    <property type="entry name" value="HisKA"/>
    <property type="match status" value="1"/>
</dbReference>
<evidence type="ECO:0000313" key="15">
    <source>
        <dbReference type="EMBL" id="VAX14864.1"/>
    </source>
</evidence>
<dbReference type="SMART" id="SM00388">
    <property type="entry name" value="HisKA"/>
    <property type="match status" value="1"/>
</dbReference>
<dbReference type="InterPro" id="IPR036097">
    <property type="entry name" value="HisK_dim/P_sf"/>
</dbReference>
<dbReference type="InterPro" id="IPR003594">
    <property type="entry name" value="HATPase_dom"/>
</dbReference>
<evidence type="ECO:0000256" key="11">
    <source>
        <dbReference type="ARBA" id="ARBA00023136"/>
    </source>
</evidence>
<keyword evidence="7" id="KW-0547">Nucleotide-binding</keyword>
<dbReference type="Pfam" id="PF02518">
    <property type="entry name" value="HATPase_c"/>
    <property type="match status" value="1"/>
</dbReference>
<keyword evidence="9" id="KW-0067">ATP-binding</keyword>
<keyword evidence="13" id="KW-0812">Transmembrane</keyword>
<dbReference type="PANTHER" id="PTHR43711:SF26">
    <property type="entry name" value="SENSOR HISTIDINE KINASE RCSC"/>
    <property type="match status" value="1"/>
</dbReference>
<evidence type="ECO:0000256" key="10">
    <source>
        <dbReference type="ARBA" id="ARBA00023012"/>
    </source>
</evidence>
<evidence type="ECO:0000256" key="3">
    <source>
        <dbReference type="ARBA" id="ARBA00012438"/>
    </source>
</evidence>
<dbReference type="FunFam" id="3.30.565.10:FF:000023">
    <property type="entry name" value="PAS domain-containing sensor histidine kinase"/>
    <property type="match status" value="1"/>
</dbReference>
<evidence type="ECO:0000256" key="13">
    <source>
        <dbReference type="SAM" id="Phobius"/>
    </source>
</evidence>
<evidence type="ECO:0000259" key="14">
    <source>
        <dbReference type="PROSITE" id="PS50109"/>
    </source>
</evidence>
<proteinExistence type="predicted"/>
<name>A0A3B1BSP3_9ZZZZ</name>
<dbReference type="EC" id="2.7.13.3" evidence="3"/>
<organism evidence="15">
    <name type="scientific">hydrothermal vent metagenome</name>
    <dbReference type="NCBI Taxonomy" id="652676"/>
    <lineage>
        <taxon>unclassified sequences</taxon>
        <taxon>metagenomes</taxon>
        <taxon>ecological metagenomes</taxon>
    </lineage>
</organism>
<dbReference type="PRINTS" id="PR00344">
    <property type="entry name" value="BCTRLSENSOR"/>
</dbReference>
<keyword evidence="6" id="KW-0808">Transferase</keyword>
<evidence type="ECO:0000256" key="9">
    <source>
        <dbReference type="ARBA" id="ARBA00022840"/>
    </source>
</evidence>
<evidence type="ECO:0000256" key="7">
    <source>
        <dbReference type="ARBA" id="ARBA00022741"/>
    </source>
</evidence>
<dbReference type="SUPFAM" id="SSF55874">
    <property type="entry name" value="ATPase domain of HSP90 chaperone/DNA topoisomerase II/histidine kinase"/>
    <property type="match status" value="1"/>
</dbReference>
<dbReference type="AlphaFoldDB" id="A0A3B1BSP3"/>
<keyword evidence="13" id="KW-1133">Transmembrane helix</keyword>
<dbReference type="GO" id="GO:0005524">
    <property type="term" value="F:ATP binding"/>
    <property type="evidence" value="ECO:0007669"/>
    <property type="project" value="UniProtKB-KW"/>
</dbReference>
<keyword evidence="4" id="KW-1003">Cell membrane</keyword>
<dbReference type="InterPro" id="IPR005467">
    <property type="entry name" value="His_kinase_dom"/>
</dbReference>
<dbReference type="PROSITE" id="PS50109">
    <property type="entry name" value="HIS_KIN"/>
    <property type="match status" value="1"/>
</dbReference>